<evidence type="ECO:0000256" key="11">
    <source>
        <dbReference type="PIRSR" id="PIRSR000485-3"/>
    </source>
</evidence>
<dbReference type="InterPro" id="IPR029057">
    <property type="entry name" value="PRTase-like"/>
</dbReference>
<comment type="similarity">
    <text evidence="2 7 8">In the C-terminal section; belongs to the purine/pyrimidine phosphoribosyltransferase family.</text>
</comment>
<dbReference type="InterPro" id="IPR035584">
    <property type="entry name" value="PurF_N"/>
</dbReference>
<dbReference type="Gene3D" id="3.60.20.10">
    <property type="entry name" value="Glutamine Phosphoribosylpyrophosphate, subunit 1, domain 1"/>
    <property type="match status" value="1"/>
</dbReference>
<dbReference type="EMBL" id="CADCTO010000325">
    <property type="protein sequence ID" value="CAA9263133.1"/>
    <property type="molecule type" value="Genomic_DNA"/>
</dbReference>
<sequence>MDSEEQTAAVDFWDDADDTPQEECGIFGVFAPGEDVARLTFFGLFALQHRGQESAGIAVSDGETMRMHKDMGLVTQVFDEEVLAGLKGHVAIGHTRYSTTGSSVLRNAQPLQCCLHTGTVAVAHNGNLINTEELRSEMEARGIPFETSNDSEVIARLIADQPQAHTVAEALRAAMKRVRGAYSLAIMTEDQLVGVRDPYGVRPLCLGRLGADKWVLASETCALNTVGATFVRELAPGEIVVIDADGVRSAPGVPMERPALCMLEMIYFARPDSVMYGQSIHAARQRMGRELFREHPVPGGADLVIPIPDSGTPAALGFAEASGIPFGEGVIKSRYIHRTFIQPDQRMRDLGVRMKLTPIREALEGKRVVMVDDSIVRGTTTGNIVRLLFDAGAKEVHVRISAPPVQFPCFYGVDLANQDQLVAASHTVEEIRRLIGATTLGFLSTGGLARAVHVTNDNFCLACFTGDYPIEIPPHVKVSKFALEMPMAANGVGTARFATAAHSRDVGYDE</sequence>
<keyword evidence="4 7" id="KW-0808">Transferase</keyword>
<keyword evidence="3 7" id="KW-0328">Glycosyltransferase</keyword>
<organism evidence="13">
    <name type="scientific">uncultured Armatimonadetes bacterium</name>
    <dbReference type="NCBI Taxonomy" id="157466"/>
    <lineage>
        <taxon>Bacteria</taxon>
        <taxon>Bacillati</taxon>
        <taxon>Armatimonadota</taxon>
        <taxon>environmental samples</taxon>
    </lineage>
</organism>
<evidence type="ECO:0000256" key="2">
    <source>
        <dbReference type="ARBA" id="ARBA00010138"/>
    </source>
</evidence>
<dbReference type="Gene3D" id="3.40.50.2020">
    <property type="match status" value="1"/>
</dbReference>
<dbReference type="NCBIfam" id="TIGR01134">
    <property type="entry name" value="purF"/>
    <property type="match status" value="1"/>
</dbReference>
<keyword evidence="7 10" id="KW-0460">Magnesium</keyword>
<keyword evidence="5 7" id="KW-0658">Purine biosynthesis</keyword>
<dbReference type="CDD" id="cd06223">
    <property type="entry name" value="PRTases_typeI"/>
    <property type="match status" value="1"/>
</dbReference>
<evidence type="ECO:0000256" key="1">
    <source>
        <dbReference type="ARBA" id="ARBA00005209"/>
    </source>
</evidence>
<dbReference type="GO" id="GO:0051539">
    <property type="term" value="F:4 iron, 4 sulfur cluster binding"/>
    <property type="evidence" value="ECO:0007669"/>
    <property type="project" value="UniProtKB-KW"/>
</dbReference>
<keyword evidence="7 10" id="KW-0479">Metal-binding</keyword>
<evidence type="ECO:0000256" key="7">
    <source>
        <dbReference type="HAMAP-Rule" id="MF_01931"/>
    </source>
</evidence>
<dbReference type="SUPFAM" id="SSF56235">
    <property type="entry name" value="N-terminal nucleophile aminohydrolases (Ntn hydrolases)"/>
    <property type="match status" value="1"/>
</dbReference>
<feature type="binding site" evidence="7 11">
    <location>
        <position position="261"/>
    </location>
    <ligand>
        <name>[4Fe-4S] cluster</name>
        <dbReference type="ChEBI" id="CHEBI:49883"/>
    </ligand>
</feature>
<dbReference type="AlphaFoldDB" id="A0A6J4IYW0"/>
<dbReference type="UniPathway" id="UPA00074">
    <property type="reaction ID" value="UER00124"/>
</dbReference>
<accession>A0A6J4IYW0</accession>
<reference evidence="13" key="1">
    <citation type="submission" date="2020-02" db="EMBL/GenBank/DDBJ databases">
        <authorList>
            <person name="Meier V. D."/>
        </authorList>
    </citation>
    <scope>NUCLEOTIDE SEQUENCE</scope>
    <source>
        <strain evidence="13">AVDCRST_MAG63</strain>
    </source>
</reference>
<keyword evidence="7 11" id="KW-0411">Iron-sulfur</keyword>
<feature type="binding site" evidence="7 10">
    <location>
        <position position="372"/>
    </location>
    <ligand>
        <name>Mg(2+)</name>
        <dbReference type="ChEBI" id="CHEBI:18420"/>
    </ligand>
</feature>
<feature type="active site" description="Nucleophile" evidence="7 9">
    <location>
        <position position="24"/>
    </location>
</feature>
<dbReference type="SUPFAM" id="SSF53271">
    <property type="entry name" value="PRTase-like"/>
    <property type="match status" value="1"/>
</dbReference>
<evidence type="ECO:0000256" key="5">
    <source>
        <dbReference type="ARBA" id="ARBA00022755"/>
    </source>
</evidence>
<keyword evidence="7 11" id="KW-0408">Iron</keyword>
<gene>
    <name evidence="7" type="primary">purF</name>
    <name evidence="13" type="ORF">AVDCRST_MAG63-2624</name>
</gene>
<evidence type="ECO:0000256" key="6">
    <source>
        <dbReference type="ARBA" id="ARBA00022962"/>
    </source>
</evidence>
<dbReference type="CDD" id="cd00715">
    <property type="entry name" value="GPATase_N"/>
    <property type="match status" value="1"/>
</dbReference>
<evidence type="ECO:0000256" key="10">
    <source>
        <dbReference type="PIRSR" id="PIRSR000485-2"/>
    </source>
</evidence>
<dbReference type="GO" id="GO:0009113">
    <property type="term" value="P:purine nucleobase biosynthetic process"/>
    <property type="evidence" value="ECO:0007669"/>
    <property type="project" value="UniProtKB-UniRule"/>
</dbReference>
<dbReference type="InterPro" id="IPR017932">
    <property type="entry name" value="GATase_2_dom"/>
</dbReference>
<dbReference type="InterPro" id="IPR029055">
    <property type="entry name" value="Ntn_hydrolases_N"/>
</dbReference>
<feature type="domain" description="Glutamine amidotransferase type-2" evidence="12">
    <location>
        <begin position="24"/>
        <end position="245"/>
    </location>
</feature>
<protein>
    <recommendedName>
        <fullName evidence="7">Amidophosphoribosyltransferase</fullName>
        <shortName evidence="7">ATase</shortName>
        <ecNumber evidence="7">2.4.2.14</ecNumber>
    </recommendedName>
    <alternativeName>
        <fullName evidence="7">Glutamine phosphoribosylpyrophosphate amidotransferase</fullName>
        <shortName evidence="7">GPATase</shortName>
    </alternativeName>
</protein>
<dbReference type="Pfam" id="PF13537">
    <property type="entry name" value="GATase_7"/>
    <property type="match status" value="1"/>
</dbReference>
<comment type="cofactor">
    <cofactor evidence="7 11">
        <name>[4Fe-4S] cluster</name>
        <dbReference type="ChEBI" id="CHEBI:49883"/>
    </cofactor>
    <text evidence="7 11">Binds 1 [4Fe-4S] cluster per subunit.</text>
</comment>
<feature type="binding site" evidence="7 11">
    <location>
        <position position="409"/>
    </location>
    <ligand>
        <name>[4Fe-4S] cluster</name>
        <dbReference type="ChEBI" id="CHEBI:49883"/>
    </ligand>
</feature>
<comment type="catalytic activity">
    <reaction evidence="7 8">
        <text>5-phospho-beta-D-ribosylamine + L-glutamate + diphosphate = 5-phospho-alpha-D-ribose 1-diphosphate + L-glutamine + H2O</text>
        <dbReference type="Rhea" id="RHEA:14905"/>
        <dbReference type="ChEBI" id="CHEBI:15377"/>
        <dbReference type="ChEBI" id="CHEBI:29985"/>
        <dbReference type="ChEBI" id="CHEBI:33019"/>
        <dbReference type="ChEBI" id="CHEBI:58017"/>
        <dbReference type="ChEBI" id="CHEBI:58359"/>
        <dbReference type="ChEBI" id="CHEBI:58681"/>
        <dbReference type="EC" id="2.4.2.14"/>
    </reaction>
</comment>
<dbReference type="PIRSF" id="PIRSF000485">
    <property type="entry name" value="Amd_phspho_trans"/>
    <property type="match status" value="1"/>
</dbReference>
<dbReference type="GO" id="GO:0006189">
    <property type="term" value="P:'de novo' IMP biosynthetic process"/>
    <property type="evidence" value="ECO:0007669"/>
    <property type="project" value="UniProtKB-UniRule"/>
</dbReference>
<dbReference type="InterPro" id="IPR000836">
    <property type="entry name" value="PRTase_dom"/>
</dbReference>
<feature type="binding site" evidence="7 10">
    <location>
        <position position="373"/>
    </location>
    <ligand>
        <name>Mg(2+)</name>
        <dbReference type="ChEBI" id="CHEBI:18420"/>
    </ligand>
</feature>
<comment type="cofactor">
    <cofactor evidence="7 10">
        <name>Mg(2+)</name>
        <dbReference type="ChEBI" id="CHEBI:18420"/>
    </cofactor>
    <text evidence="7 10">Binds 1 Mg(2+) ion per subunit.</text>
</comment>
<evidence type="ECO:0000256" key="9">
    <source>
        <dbReference type="PIRSR" id="PIRSR000485-1"/>
    </source>
</evidence>
<keyword evidence="7" id="KW-0004">4Fe-4S</keyword>
<dbReference type="PROSITE" id="PS51278">
    <property type="entry name" value="GATASE_TYPE_2"/>
    <property type="match status" value="1"/>
</dbReference>
<dbReference type="PANTHER" id="PTHR11907">
    <property type="entry name" value="AMIDOPHOSPHORIBOSYLTRANSFERASE"/>
    <property type="match status" value="1"/>
</dbReference>
<proteinExistence type="inferred from homology"/>
<evidence type="ECO:0000256" key="8">
    <source>
        <dbReference type="PIRNR" id="PIRNR000485"/>
    </source>
</evidence>
<dbReference type="EC" id="2.4.2.14" evidence="7"/>
<feature type="binding site" evidence="7 11">
    <location>
        <position position="463"/>
    </location>
    <ligand>
        <name>[4Fe-4S] cluster</name>
        <dbReference type="ChEBI" id="CHEBI:49883"/>
    </ligand>
</feature>
<evidence type="ECO:0000259" key="12">
    <source>
        <dbReference type="PROSITE" id="PS51278"/>
    </source>
</evidence>
<feature type="binding site" evidence="7 11">
    <location>
        <position position="460"/>
    </location>
    <ligand>
        <name>[4Fe-4S] cluster</name>
        <dbReference type="ChEBI" id="CHEBI:49883"/>
    </ligand>
</feature>
<feature type="binding site" evidence="7 10">
    <location>
        <position position="310"/>
    </location>
    <ligand>
        <name>Mg(2+)</name>
        <dbReference type="ChEBI" id="CHEBI:18420"/>
    </ligand>
</feature>
<comment type="function">
    <text evidence="7">Catalyzes the formation of phosphoribosylamine from phosphoribosylpyrophosphate (PRPP) and glutamine.</text>
</comment>
<evidence type="ECO:0000256" key="3">
    <source>
        <dbReference type="ARBA" id="ARBA00022676"/>
    </source>
</evidence>
<dbReference type="InterPro" id="IPR005854">
    <property type="entry name" value="PurF"/>
</dbReference>
<evidence type="ECO:0000313" key="13">
    <source>
        <dbReference type="EMBL" id="CAA9263133.1"/>
    </source>
</evidence>
<keyword evidence="6 7" id="KW-0315">Glutamine amidotransferase</keyword>
<comment type="pathway">
    <text evidence="1 7 8">Purine metabolism; IMP biosynthesis via de novo pathway; N(1)-(5-phospho-D-ribosyl)glycinamide from 5-phospho-alpha-D-ribose 1-diphosphate: step 1/2.</text>
</comment>
<evidence type="ECO:0000256" key="4">
    <source>
        <dbReference type="ARBA" id="ARBA00022679"/>
    </source>
</evidence>
<dbReference type="GO" id="GO:0004044">
    <property type="term" value="F:amidophosphoribosyltransferase activity"/>
    <property type="evidence" value="ECO:0007669"/>
    <property type="project" value="UniProtKB-UniRule"/>
</dbReference>
<dbReference type="HAMAP" id="MF_01931">
    <property type="entry name" value="PurF"/>
    <property type="match status" value="1"/>
</dbReference>
<name>A0A6J4IYW0_9BACT</name>
<dbReference type="GO" id="GO:0000287">
    <property type="term" value="F:magnesium ion binding"/>
    <property type="evidence" value="ECO:0007669"/>
    <property type="project" value="UniProtKB-UniRule"/>
</dbReference>